<accession>A0A2S7K4D7</accession>
<keyword evidence="3" id="KW-1185">Reference proteome</keyword>
<keyword evidence="1" id="KW-0812">Transmembrane</keyword>
<feature type="transmembrane region" description="Helical" evidence="1">
    <location>
        <begin position="45"/>
        <end position="64"/>
    </location>
</feature>
<evidence type="ECO:0000313" key="3">
    <source>
        <dbReference type="Proteomes" id="UP000239504"/>
    </source>
</evidence>
<comment type="caution">
    <text evidence="2">The sequence shown here is derived from an EMBL/GenBank/DDBJ whole genome shotgun (WGS) entry which is preliminary data.</text>
</comment>
<evidence type="ECO:0000256" key="1">
    <source>
        <dbReference type="SAM" id="Phobius"/>
    </source>
</evidence>
<dbReference type="RefSeq" id="WP_104830377.1">
    <property type="nucleotide sequence ID" value="NZ_PJCH01000008.1"/>
</dbReference>
<organism evidence="2 3">
    <name type="scientific">Hyphococcus luteus</name>
    <dbReference type="NCBI Taxonomy" id="2058213"/>
    <lineage>
        <taxon>Bacteria</taxon>
        <taxon>Pseudomonadati</taxon>
        <taxon>Pseudomonadota</taxon>
        <taxon>Alphaproteobacteria</taxon>
        <taxon>Parvularculales</taxon>
        <taxon>Parvularculaceae</taxon>
        <taxon>Hyphococcus</taxon>
    </lineage>
</organism>
<protein>
    <submittedName>
        <fullName evidence="2">Uncharacterized protein</fullName>
    </submittedName>
</protein>
<sequence length="76" mass="8492">MFRKIQRCSLQRVPISAPPRYSPDGYLAAAAGYNFKRIAAWLKAFLRRILAAVLGVIAALINLVRSVLAPNYMRTT</sequence>
<gene>
    <name evidence="2" type="ORF">CW354_12190</name>
</gene>
<keyword evidence="1" id="KW-1133">Transmembrane helix</keyword>
<dbReference type="EMBL" id="PJCH01000008">
    <property type="protein sequence ID" value="PQA87370.1"/>
    <property type="molecule type" value="Genomic_DNA"/>
</dbReference>
<name>A0A2S7K4D7_9PROT</name>
<proteinExistence type="predicted"/>
<evidence type="ECO:0000313" key="2">
    <source>
        <dbReference type="EMBL" id="PQA87370.1"/>
    </source>
</evidence>
<keyword evidence="1" id="KW-0472">Membrane</keyword>
<dbReference type="AlphaFoldDB" id="A0A2S7K4D7"/>
<dbReference type="Proteomes" id="UP000239504">
    <property type="component" value="Unassembled WGS sequence"/>
</dbReference>
<reference evidence="2 3" key="1">
    <citation type="submission" date="2017-12" db="EMBL/GenBank/DDBJ databases">
        <authorList>
            <person name="Hurst M.R.H."/>
        </authorList>
    </citation>
    <scope>NUCLEOTIDE SEQUENCE [LARGE SCALE GENOMIC DNA]</scope>
    <source>
        <strain evidence="2 3">SY-3-19</strain>
    </source>
</reference>